<accession>A0A0A9HSJ4</accession>
<name>A0A0A9HSJ4_ARUDO</name>
<sequence>MVTQGGKCFVFKFTEVICIHTSKYFLIIFPTKKHPNFELYMPAFSELKYKHQDAS</sequence>
<reference evidence="1" key="2">
    <citation type="journal article" date="2015" name="Data Brief">
        <title>Shoot transcriptome of the giant reed, Arundo donax.</title>
        <authorList>
            <person name="Barrero R.A."/>
            <person name="Guerrero F.D."/>
            <person name="Moolhuijzen P."/>
            <person name="Goolsby J.A."/>
            <person name="Tidwell J."/>
            <person name="Bellgard S.E."/>
            <person name="Bellgard M.I."/>
        </authorList>
    </citation>
    <scope>NUCLEOTIDE SEQUENCE</scope>
    <source>
        <tissue evidence="1">Shoot tissue taken approximately 20 cm above the soil surface</tissue>
    </source>
</reference>
<protein>
    <submittedName>
        <fullName evidence="1">Uncharacterized protein</fullName>
    </submittedName>
</protein>
<evidence type="ECO:0000313" key="1">
    <source>
        <dbReference type="EMBL" id="JAE37866.1"/>
    </source>
</evidence>
<organism evidence="1">
    <name type="scientific">Arundo donax</name>
    <name type="common">Giant reed</name>
    <name type="synonym">Donax arundinaceus</name>
    <dbReference type="NCBI Taxonomy" id="35708"/>
    <lineage>
        <taxon>Eukaryota</taxon>
        <taxon>Viridiplantae</taxon>
        <taxon>Streptophyta</taxon>
        <taxon>Embryophyta</taxon>
        <taxon>Tracheophyta</taxon>
        <taxon>Spermatophyta</taxon>
        <taxon>Magnoliopsida</taxon>
        <taxon>Liliopsida</taxon>
        <taxon>Poales</taxon>
        <taxon>Poaceae</taxon>
        <taxon>PACMAD clade</taxon>
        <taxon>Arundinoideae</taxon>
        <taxon>Arundineae</taxon>
        <taxon>Arundo</taxon>
    </lineage>
</organism>
<proteinExistence type="predicted"/>
<dbReference type="AlphaFoldDB" id="A0A0A9HSJ4"/>
<reference evidence="1" key="1">
    <citation type="submission" date="2014-09" db="EMBL/GenBank/DDBJ databases">
        <authorList>
            <person name="Magalhaes I.L.F."/>
            <person name="Oliveira U."/>
            <person name="Santos F.R."/>
            <person name="Vidigal T.H.D.A."/>
            <person name="Brescovit A.D."/>
            <person name="Santos A.J."/>
        </authorList>
    </citation>
    <scope>NUCLEOTIDE SEQUENCE</scope>
    <source>
        <tissue evidence="1">Shoot tissue taken approximately 20 cm above the soil surface</tissue>
    </source>
</reference>
<dbReference type="EMBL" id="GBRH01160030">
    <property type="protein sequence ID" value="JAE37866.1"/>
    <property type="molecule type" value="Transcribed_RNA"/>
</dbReference>